<dbReference type="Pfam" id="PF00474">
    <property type="entry name" value="SSF"/>
    <property type="match status" value="1"/>
</dbReference>
<evidence type="ECO:0000256" key="3">
    <source>
        <dbReference type="ARBA" id="ARBA00022448"/>
    </source>
</evidence>
<dbReference type="PANTHER" id="PTHR42985">
    <property type="entry name" value="SODIUM-COUPLED MONOCARBOXYLATE TRANSPORTER"/>
    <property type="match status" value="1"/>
</dbReference>
<feature type="transmembrane region" description="Helical" evidence="12">
    <location>
        <begin position="354"/>
        <end position="375"/>
    </location>
</feature>
<evidence type="ECO:0000256" key="4">
    <source>
        <dbReference type="ARBA" id="ARBA00022475"/>
    </source>
</evidence>
<evidence type="ECO:0000256" key="13">
    <source>
        <dbReference type="SAM" id="SignalP"/>
    </source>
</evidence>
<evidence type="ECO:0000256" key="2">
    <source>
        <dbReference type="ARBA" id="ARBA00006434"/>
    </source>
</evidence>
<feature type="chain" id="PRO_5032334429" description="Sodium-coupled monocarboxylate transporter 1" evidence="13">
    <location>
        <begin position="16"/>
        <end position="437"/>
    </location>
</feature>
<organism evidence="14 15">
    <name type="scientific">Rotaria sordida</name>
    <dbReference type="NCBI Taxonomy" id="392033"/>
    <lineage>
        <taxon>Eukaryota</taxon>
        <taxon>Metazoa</taxon>
        <taxon>Spiralia</taxon>
        <taxon>Gnathifera</taxon>
        <taxon>Rotifera</taxon>
        <taxon>Eurotatoria</taxon>
        <taxon>Bdelloidea</taxon>
        <taxon>Philodinida</taxon>
        <taxon>Philodinidae</taxon>
        <taxon>Rotaria</taxon>
    </lineage>
</organism>
<keyword evidence="4" id="KW-1003">Cell membrane</keyword>
<feature type="transmembrane region" description="Helical" evidence="12">
    <location>
        <begin position="232"/>
        <end position="257"/>
    </location>
</feature>
<dbReference type="GO" id="GO:0006814">
    <property type="term" value="P:sodium ion transport"/>
    <property type="evidence" value="ECO:0007669"/>
    <property type="project" value="UniProtKB-KW"/>
</dbReference>
<feature type="transmembrane region" description="Helical" evidence="12">
    <location>
        <begin position="193"/>
        <end position="211"/>
    </location>
</feature>
<evidence type="ECO:0000256" key="6">
    <source>
        <dbReference type="ARBA" id="ARBA00022989"/>
    </source>
</evidence>
<feature type="transmembrane region" description="Helical" evidence="12">
    <location>
        <begin position="142"/>
        <end position="166"/>
    </location>
</feature>
<feature type="transmembrane region" description="Helical" evidence="12">
    <location>
        <begin position="34"/>
        <end position="55"/>
    </location>
</feature>
<evidence type="ECO:0000256" key="12">
    <source>
        <dbReference type="SAM" id="Phobius"/>
    </source>
</evidence>
<name>A0A815BWS6_9BILA</name>
<comment type="similarity">
    <text evidence="2 11">Belongs to the sodium:solute symporter (SSF) (TC 2.A.21) family.</text>
</comment>
<protein>
    <recommendedName>
        <fullName evidence="16">Sodium-coupled monocarboxylate transporter 1</fullName>
    </recommendedName>
</protein>
<comment type="subcellular location">
    <subcellularLocation>
        <location evidence="1">Cell membrane</location>
        <topology evidence="1">Multi-pass membrane protein</topology>
    </subcellularLocation>
</comment>
<dbReference type="GO" id="GO:0005886">
    <property type="term" value="C:plasma membrane"/>
    <property type="evidence" value="ECO:0007669"/>
    <property type="project" value="UniProtKB-SubCell"/>
</dbReference>
<keyword evidence="7" id="KW-0915">Sodium</keyword>
<keyword evidence="10" id="KW-0739">Sodium transport</keyword>
<evidence type="ECO:0000256" key="10">
    <source>
        <dbReference type="ARBA" id="ARBA00023201"/>
    </source>
</evidence>
<evidence type="ECO:0000256" key="9">
    <source>
        <dbReference type="ARBA" id="ARBA00023136"/>
    </source>
</evidence>
<accession>A0A815BWS6</accession>
<reference evidence="14" key="1">
    <citation type="submission" date="2021-02" db="EMBL/GenBank/DDBJ databases">
        <authorList>
            <person name="Nowell W R."/>
        </authorList>
    </citation>
    <scope>NUCLEOTIDE SEQUENCE</scope>
</reference>
<dbReference type="InterPro" id="IPR001734">
    <property type="entry name" value="Na/solute_symporter"/>
</dbReference>
<keyword evidence="13" id="KW-0732">Signal</keyword>
<dbReference type="InterPro" id="IPR051163">
    <property type="entry name" value="Sodium:Solute_Symporter_SSF"/>
</dbReference>
<evidence type="ECO:0000313" key="15">
    <source>
        <dbReference type="Proteomes" id="UP000663864"/>
    </source>
</evidence>
<feature type="signal peptide" evidence="13">
    <location>
        <begin position="1"/>
        <end position="15"/>
    </location>
</feature>
<proteinExistence type="inferred from homology"/>
<evidence type="ECO:0000313" key="14">
    <source>
        <dbReference type="EMBL" id="CAF1275255.1"/>
    </source>
</evidence>
<keyword evidence="5 12" id="KW-0812">Transmembrane</keyword>
<keyword evidence="6 12" id="KW-1133">Transmembrane helix</keyword>
<dbReference type="EMBL" id="CAJNOT010002018">
    <property type="protein sequence ID" value="CAF1275255.1"/>
    <property type="molecule type" value="Genomic_DNA"/>
</dbReference>
<gene>
    <name evidence="14" type="ORF">ZHD862_LOCUS26631</name>
</gene>
<dbReference type="Gene3D" id="1.20.1730.10">
    <property type="entry name" value="Sodium/glucose cotransporter"/>
    <property type="match status" value="2"/>
</dbReference>
<feature type="transmembrane region" description="Helical" evidence="12">
    <location>
        <begin position="107"/>
        <end position="130"/>
    </location>
</feature>
<dbReference type="PROSITE" id="PS50283">
    <property type="entry name" value="NA_SOLUT_SYMP_3"/>
    <property type="match status" value="1"/>
</dbReference>
<keyword evidence="3" id="KW-0813">Transport</keyword>
<evidence type="ECO:0008006" key="16">
    <source>
        <dbReference type="Google" id="ProtNLM"/>
    </source>
</evidence>
<dbReference type="PANTHER" id="PTHR42985:SF2">
    <property type="entry name" value="SODIUM-DEPENDENT MULTIVITAMIN TRANSPORTER"/>
    <property type="match status" value="1"/>
</dbReference>
<dbReference type="GO" id="GO:0015293">
    <property type="term" value="F:symporter activity"/>
    <property type="evidence" value="ECO:0007669"/>
    <property type="project" value="TreeGrafter"/>
</dbReference>
<keyword evidence="9 12" id="KW-0472">Membrane</keyword>
<dbReference type="Proteomes" id="UP000663864">
    <property type="component" value="Unassembled WGS sequence"/>
</dbReference>
<comment type="caution">
    <text evidence="14">The sequence shown here is derived from an EMBL/GenBank/DDBJ whole genome shotgun (WGS) entry which is preliminary data.</text>
</comment>
<evidence type="ECO:0000256" key="8">
    <source>
        <dbReference type="ARBA" id="ARBA00023065"/>
    </source>
</evidence>
<keyword evidence="8" id="KW-0406">Ion transport</keyword>
<evidence type="ECO:0000256" key="1">
    <source>
        <dbReference type="ARBA" id="ARBA00004651"/>
    </source>
</evidence>
<evidence type="ECO:0000256" key="7">
    <source>
        <dbReference type="ARBA" id="ARBA00023053"/>
    </source>
</evidence>
<feature type="transmembrane region" description="Helical" evidence="12">
    <location>
        <begin position="67"/>
        <end position="87"/>
    </location>
</feature>
<evidence type="ECO:0000256" key="5">
    <source>
        <dbReference type="ARBA" id="ARBA00022692"/>
    </source>
</evidence>
<dbReference type="AlphaFoldDB" id="A0A815BWS6"/>
<dbReference type="InterPro" id="IPR038377">
    <property type="entry name" value="Na/Glc_symporter_sf"/>
</dbReference>
<evidence type="ECO:0000256" key="11">
    <source>
        <dbReference type="RuleBase" id="RU362091"/>
    </source>
</evidence>
<sequence length="437" mass="48764">MILLLFSAIIGGIFGFGKSKKASAKEYLLADGKMHVFPTALSIMVSFVSAITLLGTPSEVYMSGTMFLYQAASWSIASMVTALIFVPKFREMNLTSIYEYLEKRFDRSIRMCVFVTYSVYMFLYMALVLYTPSLALSQTTGLNKWLSVISIGVVCTFYSAAVFGGFKRAFSIASQGGRIEFDNVSLDPRTRHTVWSILIGNSIYALLIYGFNQVQVQRYMCVRSTRGAQAALLINIIGVTSLILLTGLMGVILYAYYVDCDPYTAGHIQNVDQIFPYFIMDTLGNKKGIPGLASQLWIFFGAQLTKNQRSSGRLPLSVANCTNYNRSALIITSTTTVITHIKSNPLLGLYSVSYMWYTLIAIGSVLIVGVLVSYLTHPLKPDEIDPKLIIRMSDVCRFCCWSQQRQKQFKCVVYDEVAVVQEESKDTDIPLTMLPTN</sequence>